<keyword evidence="1" id="KW-1133">Transmembrane helix</keyword>
<dbReference type="AlphaFoldDB" id="A0A380DS47"/>
<organism evidence="2 3">
    <name type="scientific">Staphylococcus aureus</name>
    <dbReference type="NCBI Taxonomy" id="1280"/>
    <lineage>
        <taxon>Bacteria</taxon>
        <taxon>Bacillati</taxon>
        <taxon>Bacillota</taxon>
        <taxon>Bacilli</taxon>
        <taxon>Bacillales</taxon>
        <taxon>Staphylococcaceae</taxon>
        <taxon>Staphylococcus</taxon>
    </lineage>
</organism>
<dbReference type="Proteomes" id="UP000254502">
    <property type="component" value="Unassembled WGS sequence"/>
</dbReference>
<dbReference type="InterPro" id="IPR021299">
    <property type="entry name" value="DUF2871"/>
</dbReference>
<evidence type="ECO:0000256" key="1">
    <source>
        <dbReference type="SAM" id="Phobius"/>
    </source>
</evidence>
<keyword evidence="1" id="KW-0812">Transmembrane</keyword>
<evidence type="ECO:0000313" key="2">
    <source>
        <dbReference type="EMBL" id="SUK45831.1"/>
    </source>
</evidence>
<gene>
    <name evidence="2" type="ORF">NCTC5664_01485</name>
</gene>
<protein>
    <submittedName>
        <fullName evidence="2">Membrane protein</fullName>
    </submittedName>
</protein>
<evidence type="ECO:0000313" key="3">
    <source>
        <dbReference type="Proteomes" id="UP000254502"/>
    </source>
</evidence>
<dbReference type="Gene3D" id="1.20.210.10">
    <property type="entry name" value="Cytochrome c oxidase-like, subunit I domain"/>
    <property type="match status" value="1"/>
</dbReference>
<reference evidence="2 3" key="1">
    <citation type="submission" date="2018-06" db="EMBL/GenBank/DDBJ databases">
        <authorList>
            <consortium name="Pathogen Informatics"/>
            <person name="Doyle S."/>
        </authorList>
    </citation>
    <scope>NUCLEOTIDE SEQUENCE [LARGE SCALE GENOMIC DNA]</scope>
    <source>
        <strain evidence="2 3">NCTC5664</strain>
    </source>
</reference>
<feature type="transmembrane region" description="Helical" evidence="1">
    <location>
        <begin position="77"/>
        <end position="99"/>
    </location>
</feature>
<dbReference type="InterPro" id="IPR036927">
    <property type="entry name" value="Cyt_c_oxase-like_su1_sf"/>
</dbReference>
<feature type="transmembrane region" description="Helical" evidence="1">
    <location>
        <begin position="43"/>
        <end position="65"/>
    </location>
</feature>
<name>A0A380DS47_STAAU</name>
<keyword evidence="1" id="KW-0472">Membrane</keyword>
<dbReference type="Pfam" id="PF11070">
    <property type="entry name" value="DUF2871"/>
    <property type="match status" value="1"/>
</dbReference>
<sequence length="114" mass="13372">MILLVQHNYHLYTHIHLFRYVYVFKLLPLEKLFKLSSYYLFNWFFYVYNIGVIVTIGMMVTKGFFQVTGKSYSPEAFAGFAGIGHTGMLAGLLLLFFLLRQAILKEPRDESFKK</sequence>
<proteinExistence type="predicted"/>
<accession>A0A380DS47</accession>
<dbReference type="EMBL" id="UHAQ01000002">
    <property type="protein sequence ID" value="SUK45831.1"/>
    <property type="molecule type" value="Genomic_DNA"/>
</dbReference>